<feature type="compositionally biased region" description="Basic and acidic residues" evidence="5">
    <location>
        <begin position="504"/>
        <end position="518"/>
    </location>
</feature>
<feature type="domain" description="Fibronectin type-III" evidence="8">
    <location>
        <begin position="286"/>
        <end position="379"/>
    </location>
</feature>
<feature type="compositionally biased region" description="Basic and acidic residues" evidence="5">
    <location>
        <begin position="473"/>
        <end position="488"/>
    </location>
</feature>
<dbReference type="Gene3D" id="2.60.40.10">
    <property type="entry name" value="Immunoglobulins"/>
    <property type="match status" value="4"/>
</dbReference>
<evidence type="ECO:0000256" key="2">
    <source>
        <dbReference type="ARBA" id="ARBA00023157"/>
    </source>
</evidence>
<feature type="domain" description="Ig-like" evidence="7">
    <location>
        <begin position="91"/>
        <end position="176"/>
    </location>
</feature>
<dbReference type="OrthoDB" id="6234674at2759"/>
<keyword evidence="3" id="KW-0393">Immunoglobulin domain</keyword>
<dbReference type="EMBL" id="QNUK01000737">
    <property type="protein sequence ID" value="KAF5890011.1"/>
    <property type="molecule type" value="Genomic_DNA"/>
</dbReference>
<dbReference type="CDD" id="cd00063">
    <property type="entry name" value="FN3"/>
    <property type="match status" value="2"/>
</dbReference>
<sequence length="1031" mass="113675">MPERTFLPTGMRGVISCPLVAEPPLLRVDWTKNGKALDLSAYPGWILTADGSIVITTVNDDAVGVYTCTPYNSYGTMGQSQRTTVVLQDPPAIALAPSKEYRAEVGRTLTIPCQAHGDPPPKVNWKKLSPSVSRPPYSVLGNGSLLLESLSKEHHGEWECSVTNLVSTTTATTAITVFGTSPHAVSSVSVDVGMDQANVSWVPGFDGGYTQSFTVWLKCVCTDEEHSEWRSAPGPSSSTSVLVTDLLPSTEYQFNVMAQNKLGSGPFSDITTARTMDTLPSSFKLEPPLLLSSNQSSEGLYLRWVVPPPQQLPIDSFVLQSRLEEGEWSTLDEDISANKTEMLVQGLQKNCNYELRLLSRRGEQLSTPSHSINVSTLVLGPPSSRLPGTDPQPLWTGIVIGMAVLCLLLLIVLVTVCIIGRKRSRRHRKMMRDHLPASSRKSDSTPDSPDSVLKQKLLPLRPLSSSSSSSDHSSMDKSNRNDGPDQKQHQLPQGAQGSVPGNQLHRDSTVDLIHRGPDGRFMVEPYEELSTTDSTPFRHEMSRRRFSRSSERPGDATLRKSQSLRSYSSERRHPPFVLSVDMPSSGLDISPSGRAQTLPRYGCYSVALGQEISNRSSLSSVISGSVLCPPSDNCPALKPGDDHQRASALVLQMEHEKEQGNLSHCLRLAREREELERELRKYTLDRNFEVQRGGSLRVVCKREIEDNGLTAWKSRGMGSLQFTQLPNRGQCLSSNTISPRGSMTSPGDYSYSQQHIFARMNHLGDPEQGGKAEKSRGQAGCETDYVEMCVDEPEIQPQIPLARSMQRSTRSQRPGLYQLQMETERQSGYKTIQRGSRRNPERMSRGSSSTLPSKHRQQPAFENSGGNQGINHHRSAPSLDEKMYSEHFLPPDAWIDSLNRGQNPSLSPSPCGEQNQLTQIQENGPCAPSQIQVRDSCHQHAANNASTADRDRQRRGPPSMPLEDSGWHPMHCYSPEPEGSCRSYTSHSSGRGSLDHPSSRQSLSFSPPLNTSLEIPEESDRDEPGQRSLQG</sequence>
<dbReference type="Proteomes" id="UP000727407">
    <property type="component" value="Unassembled WGS sequence"/>
</dbReference>
<feature type="compositionally biased region" description="Basic and acidic residues" evidence="5">
    <location>
        <begin position="432"/>
        <end position="444"/>
    </location>
</feature>
<dbReference type="InterPro" id="IPR003599">
    <property type="entry name" value="Ig_sub"/>
</dbReference>
<gene>
    <name evidence="9" type="primary">igsf9a</name>
    <name evidence="9" type="ORF">DAT39_020289</name>
</gene>
<protein>
    <submittedName>
        <fullName evidence="9">Protein turtle A-like</fullName>
    </submittedName>
</protein>
<dbReference type="PANTHER" id="PTHR44170">
    <property type="entry name" value="PROTEIN SIDEKICK"/>
    <property type="match status" value="1"/>
</dbReference>
<dbReference type="Pfam" id="PF13927">
    <property type="entry name" value="Ig_3"/>
    <property type="match status" value="1"/>
</dbReference>
<feature type="compositionally biased region" description="Polar residues" evidence="5">
    <location>
        <begin position="899"/>
        <end position="922"/>
    </location>
</feature>
<evidence type="ECO:0000313" key="10">
    <source>
        <dbReference type="Proteomes" id="UP000727407"/>
    </source>
</evidence>
<evidence type="ECO:0000259" key="8">
    <source>
        <dbReference type="PROSITE" id="PS50853"/>
    </source>
</evidence>
<dbReference type="SMART" id="SM00060">
    <property type="entry name" value="FN3"/>
    <property type="match status" value="2"/>
</dbReference>
<evidence type="ECO:0000256" key="4">
    <source>
        <dbReference type="SAM" id="Coils"/>
    </source>
</evidence>
<reference evidence="9" key="1">
    <citation type="submission" date="2020-07" db="EMBL/GenBank/DDBJ databases">
        <title>Clarias magur genome sequencing, assembly and annotation.</title>
        <authorList>
            <person name="Kushwaha B."/>
            <person name="Kumar R."/>
            <person name="Das P."/>
            <person name="Joshi C.G."/>
            <person name="Kumar D."/>
            <person name="Nagpure N.S."/>
            <person name="Pandey M."/>
            <person name="Agarwal S."/>
            <person name="Srivastava S."/>
            <person name="Singh M."/>
            <person name="Sahoo L."/>
            <person name="Jayasankar P."/>
            <person name="Meher P.K."/>
            <person name="Koringa P.G."/>
            <person name="Iquebal M.A."/>
            <person name="Das S.P."/>
            <person name="Bit A."/>
            <person name="Patnaik S."/>
            <person name="Patel N."/>
            <person name="Shah T.M."/>
            <person name="Hinsu A."/>
            <person name="Jena J.K."/>
        </authorList>
    </citation>
    <scope>NUCLEOTIDE SEQUENCE</scope>
    <source>
        <strain evidence="9">CIFAMagur01</strain>
        <tissue evidence="9">Testis</tissue>
    </source>
</reference>
<dbReference type="SMART" id="SM00408">
    <property type="entry name" value="IGc2"/>
    <property type="match status" value="2"/>
</dbReference>
<feature type="compositionally biased region" description="Polar residues" evidence="5">
    <location>
        <begin position="489"/>
        <end position="501"/>
    </location>
</feature>
<dbReference type="PANTHER" id="PTHR44170:SF48">
    <property type="entry name" value="PROTEIN TURTLE HOMOLOG A"/>
    <property type="match status" value="1"/>
</dbReference>
<proteinExistence type="predicted"/>
<keyword evidence="2" id="KW-1015">Disulfide bond</keyword>
<feature type="region of interest" description="Disordered" evidence="5">
    <location>
        <begin position="895"/>
        <end position="1031"/>
    </location>
</feature>
<feature type="region of interest" description="Disordered" evidence="5">
    <location>
        <begin position="802"/>
        <end position="875"/>
    </location>
</feature>
<evidence type="ECO:0000256" key="3">
    <source>
        <dbReference type="ARBA" id="ARBA00023319"/>
    </source>
</evidence>
<comment type="caution">
    <text evidence="9">The sequence shown here is derived from an EMBL/GenBank/DDBJ whole genome shotgun (WGS) entry which is preliminary data.</text>
</comment>
<feature type="compositionally biased region" description="Polar residues" evidence="5">
    <location>
        <begin position="982"/>
        <end position="991"/>
    </location>
</feature>
<dbReference type="PROSITE" id="PS50835">
    <property type="entry name" value="IG_LIKE"/>
    <property type="match status" value="2"/>
</dbReference>
<feature type="non-terminal residue" evidence="9">
    <location>
        <position position="1"/>
    </location>
</feature>
<dbReference type="InterPro" id="IPR007110">
    <property type="entry name" value="Ig-like_dom"/>
</dbReference>
<feature type="coiled-coil region" evidence="4">
    <location>
        <begin position="665"/>
        <end position="692"/>
    </location>
</feature>
<keyword evidence="6" id="KW-0472">Membrane</keyword>
<dbReference type="SUPFAM" id="SSF49265">
    <property type="entry name" value="Fibronectin type III"/>
    <property type="match status" value="1"/>
</dbReference>
<feature type="region of interest" description="Disordered" evidence="5">
    <location>
        <begin position="425"/>
        <end position="578"/>
    </location>
</feature>
<accession>A0A8J4WSQ0</accession>
<name>A0A8J4WSQ0_CLAMG</name>
<dbReference type="CDD" id="cd00096">
    <property type="entry name" value="Ig"/>
    <property type="match status" value="1"/>
</dbReference>
<dbReference type="InterPro" id="IPR003598">
    <property type="entry name" value="Ig_sub2"/>
</dbReference>
<keyword evidence="6" id="KW-1133">Transmembrane helix</keyword>
<keyword evidence="4" id="KW-0175">Coiled coil</keyword>
<feature type="domain" description="Ig-like" evidence="7">
    <location>
        <begin position="1"/>
        <end position="86"/>
    </location>
</feature>
<feature type="domain" description="Fibronectin type-III" evidence="8">
    <location>
        <begin position="181"/>
        <end position="278"/>
    </location>
</feature>
<evidence type="ECO:0000256" key="6">
    <source>
        <dbReference type="SAM" id="Phobius"/>
    </source>
</evidence>
<feature type="compositionally biased region" description="Basic and acidic residues" evidence="5">
    <location>
        <begin position="548"/>
        <end position="558"/>
    </location>
</feature>
<dbReference type="InterPro" id="IPR013783">
    <property type="entry name" value="Ig-like_fold"/>
</dbReference>
<evidence type="ECO:0000259" key="7">
    <source>
        <dbReference type="PROSITE" id="PS50835"/>
    </source>
</evidence>
<dbReference type="SMART" id="SM00409">
    <property type="entry name" value="IG"/>
    <property type="match status" value="2"/>
</dbReference>
<keyword evidence="6" id="KW-0812">Transmembrane</keyword>
<evidence type="ECO:0000313" key="9">
    <source>
        <dbReference type="EMBL" id="KAF5890011.1"/>
    </source>
</evidence>
<evidence type="ECO:0000256" key="5">
    <source>
        <dbReference type="SAM" id="MobiDB-lite"/>
    </source>
</evidence>
<feature type="compositionally biased region" description="Polar residues" evidence="5">
    <location>
        <begin position="999"/>
        <end position="1013"/>
    </location>
</feature>
<dbReference type="SUPFAM" id="SSF48726">
    <property type="entry name" value="Immunoglobulin"/>
    <property type="match status" value="2"/>
</dbReference>
<dbReference type="Pfam" id="PF00041">
    <property type="entry name" value="fn3"/>
    <property type="match status" value="2"/>
</dbReference>
<keyword evidence="10" id="KW-1185">Reference proteome</keyword>
<evidence type="ECO:0000256" key="1">
    <source>
        <dbReference type="ARBA" id="ARBA00022737"/>
    </source>
</evidence>
<dbReference type="AlphaFoldDB" id="A0A8J4WSQ0"/>
<dbReference type="InterPro" id="IPR003961">
    <property type="entry name" value="FN3_dom"/>
</dbReference>
<keyword evidence="1" id="KW-0677">Repeat</keyword>
<dbReference type="InterPro" id="IPR036116">
    <property type="entry name" value="FN3_sf"/>
</dbReference>
<organism evidence="9 10">
    <name type="scientific">Clarias magur</name>
    <name type="common">Asian catfish</name>
    <name type="synonym">Macropteronotus magur</name>
    <dbReference type="NCBI Taxonomy" id="1594786"/>
    <lineage>
        <taxon>Eukaryota</taxon>
        <taxon>Metazoa</taxon>
        <taxon>Chordata</taxon>
        <taxon>Craniata</taxon>
        <taxon>Vertebrata</taxon>
        <taxon>Euteleostomi</taxon>
        <taxon>Actinopterygii</taxon>
        <taxon>Neopterygii</taxon>
        <taxon>Teleostei</taxon>
        <taxon>Ostariophysi</taxon>
        <taxon>Siluriformes</taxon>
        <taxon>Clariidae</taxon>
        <taxon>Clarias</taxon>
    </lineage>
</organism>
<dbReference type="GO" id="GO:0098609">
    <property type="term" value="P:cell-cell adhesion"/>
    <property type="evidence" value="ECO:0007669"/>
    <property type="project" value="TreeGrafter"/>
</dbReference>
<dbReference type="PROSITE" id="PS50853">
    <property type="entry name" value="FN3"/>
    <property type="match status" value="2"/>
</dbReference>
<dbReference type="InterPro" id="IPR036179">
    <property type="entry name" value="Ig-like_dom_sf"/>
</dbReference>
<feature type="transmembrane region" description="Helical" evidence="6">
    <location>
        <begin position="394"/>
        <end position="420"/>
    </location>
</feature>